<sequence length="321" mass="33737">MNRTIIIWAVVAAAVIGAFAITVGALNSTLYSSSGFVKSYLDALERKDAPAALELAGSGERSTATRAMLDSSAMSDLDTVEFVSESRFSDGVQRVVFSYVAGGKPGESSFDVQQAGNVLGLFSNWSFATAPYSVVQLSVLNSQDFTANGVDLSTPEQGTALPLVVFTPSAVSVTHESTFLTANPLLVSATQPGASVVAALDVRANSAFVEQVQGEIDDFLDTCTTQTVLLPTGCPFGQQISNRIASTPEWSISEYPSVSLVPGAEPGSWLMPVTNAAAHLTVDVQSLFDGTTSVFDEDVAFSVSYLATFLGDDEVLITAQR</sequence>
<dbReference type="RefSeq" id="WP_218840051.1">
    <property type="nucleotide sequence ID" value="NZ_BMLC01000004.1"/>
</dbReference>
<organism evidence="1 2">
    <name type="scientific">Salinibacterium xinjiangense</name>
    <dbReference type="NCBI Taxonomy" id="386302"/>
    <lineage>
        <taxon>Bacteria</taxon>
        <taxon>Bacillati</taxon>
        <taxon>Actinomycetota</taxon>
        <taxon>Actinomycetes</taxon>
        <taxon>Micrococcales</taxon>
        <taxon>Microbacteriaceae</taxon>
        <taxon>Salinibacterium</taxon>
    </lineage>
</organism>
<dbReference type="Proteomes" id="UP000219440">
    <property type="component" value="Unassembled WGS sequence"/>
</dbReference>
<dbReference type="EMBL" id="OCST01000005">
    <property type="protein sequence ID" value="SOE72349.1"/>
    <property type="molecule type" value="Genomic_DNA"/>
</dbReference>
<accession>A0A2C9A0H1</accession>
<name>A0A2C9A0H1_9MICO</name>
<evidence type="ECO:0000313" key="2">
    <source>
        <dbReference type="Proteomes" id="UP000219440"/>
    </source>
</evidence>
<dbReference type="AlphaFoldDB" id="A0A2C9A0H1"/>
<proteinExistence type="predicted"/>
<gene>
    <name evidence="1" type="ORF">SAMN06296378_2466</name>
</gene>
<reference evidence="1 2" key="1">
    <citation type="submission" date="2017-09" db="EMBL/GenBank/DDBJ databases">
        <authorList>
            <person name="Ehlers B."/>
            <person name="Leendertz F.H."/>
        </authorList>
    </citation>
    <scope>NUCLEOTIDE SEQUENCE [LARGE SCALE GENOMIC DNA]</scope>
    <source>
        <strain evidence="1 2">CGMCC 1.05381</strain>
    </source>
</reference>
<protein>
    <submittedName>
        <fullName evidence="1">Uncharacterized protein</fullName>
    </submittedName>
</protein>
<evidence type="ECO:0000313" key="1">
    <source>
        <dbReference type="EMBL" id="SOE72349.1"/>
    </source>
</evidence>
<keyword evidence="2" id="KW-1185">Reference proteome</keyword>